<dbReference type="InterPro" id="IPR000644">
    <property type="entry name" value="CBS_dom"/>
</dbReference>
<dbReference type="RefSeq" id="WP_160181097.1">
    <property type="nucleotide sequence ID" value="NZ_CP047656.1"/>
</dbReference>
<sequence length="195" mass="21975">MKNIALYELNQLDELAWPETFQGISLESPATSVFTDFKKTKPIVIQADTPISEVEQRMIEEKVRLKIVLDASNKFIGVISLDDLNDQEKIKRIASGIERPDLCVRHFMRGKEDLKVILYRELQRSSVGDVVEMLKTNGLQHCLVVDSEEHQIRGIVSASDLAKGLGIAMNLSVSPSFFDIFNEVYSEAPLFKAYG</sequence>
<dbReference type="PANTHER" id="PTHR43080:SF2">
    <property type="entry name" value="CBS DOMAIN-CONTAINING PROTEIN"/>
    <property type="match status" value="1"/>
</dbReference>
<dbReference type="PROSITE" id="PS51371">
    <property type="entry name" value="CBS"/>
    <property type="match status" value="2"/>
</dbReference>
<dbReference type="Pfam" id="PF00571">
    <property type="entry name" value="CBS"/>
    <property type="match status" value="2"/>
</dbReference>
<feature type="domain" description="CBS" evidence="3">
    <location>
        <begin position="37"/>
        <end position="95"/>
    </location>
</feature>
<accession>A0A857JNK4</accession>
<evidence type="ECO:0000313" key="4">
    <source>
        <dbReference type="EMBL" id="QHJ12952.1"/>
    </source>
</evidence>
<keyword evidence="5" id="KW-1185">Reference proteome</keyword>
<gene>
    <name evidence="4" type="ORF">FX988_03210</name>
</gene>
<evidence type="ECO:0000256" key="1">
    <source>
        <dbReference type="ARBA" id="ARBA00023122"/>
    </source>
</evidence>
<dbReference type="InterPro" id="IPR046342">
    <property type="entry name" value="CBS_dom_sf"/>
</dbReference>
<organism evidence="4 5">
    <name type="scientific">Paraglaciecola mesophila</name>
    <dbReference type="NCBI Taxonomy" id="197222"/>
    <lineage>
        <taxon>Bacteria</taxon>
        <taxon>Pseudomonadati</taxon>
        <taxon>Pseudomonadota</taxon>
        <taxon>Gammaproteobacteria</taxon>
        <taxon>Alteromonadales</taxon>
        <taxon>Alteromonadaceae</taxon>
        <taxon>Paraglaciecola</taxon>
    </lineage>
</organism>
<evidence type="ECO:0000313" key="5">
    <source>
        <dbReference type="Proteomes" id="UP000464524"/>
    </source>
</evidence>
<evidence type="ECO:0000259" key="3">
    <source>
        <dbReference type="PROSITE" id="PS51371"/>
    </source>
</evidence>
<feature type="domain" description="CBS" evidence="3">
    <location>
        <begin position="108"/>
        <end position="173"/>
    </location>
</feature>
<dbReference type="InterPro" id="IPR051257">
    <property type="entry name" value="Diverse_CBS-Domain"/>
</dbReference>
<name>A0A857JNK4_9ALTE</name>
<dbReference type="Proteomes" id="UP000464524">
    <property type="component" value="Chromosome"/>
</dbReference>
<evidence type="ECO:0000256" key="2">
    <source>
        <dbReference type="PROSITE-ProRule" id="PRU00703"/>
    </source>
</evidence>
<dbReference type="KEGG" id="pmes:FX988_03210"/>
<dbReference type="EMBL" id="CP047656">
    <property type="protein sequence ID" value="QHJ12952.1"/>
    <property type="molecule type" value="Genomic_DNA"/>
</dbReference>
<proteinExistence type="predicted"/>
<dbReference type="OrthoDB" id="5295117at2"/>
<dbReference type="PANTHER" id="PTHR43080">
    <property type="entry name" value="CBS DOMAIN-CONTAINING PROTEIN CBSX3, MITOCHONDRIAL"/>
    <property type="match status" value="1"/>
</dbReference>
<keyword evidence="1 2" id="KW-0129">CBS domain</keyword>
<dbReference type="SUPFAM" id="SSF54631">
    <property type="entry name" value="CBS-domain pair"/>
    <property type="match status" value="1"/>
</dbReference>
<reference evidence="4 5" key="1">
    <citation type="submission" date="2019-12" db="EMBL/GenBank/DDBJ databases">
        <title>Genome sequencing and assembly of endphytes of Porphyra tenera.</title>
        <authorList>
            <person name="Park J.M."/>
            <person name="Shin R."/>
            <person name="Jo S.H."/>
        </authorList>
    </citation>
    <scope>NUCLEOTIDE SEQUENCE [LARGE SCALE GENOMIC DNA]</scope>
    <source>
        <strain evidence="4 5">GPM4</strain>
    </source>
</reference>
<protein>
    <recommendedName>
        <fullName evidence="3">CBS domain-containing protein</fullName>
    </recommendedName>
</protein>
<dbReference type="SMART" id="SM00116">
    <property type="entry name" value="CBS"/>
    <property type="match status" value="2"/>
</dbReference>
<dbReference type="Gene3D" id="3.10.580.10">
    <property type="entry name" value="CBS-domain"/>
    <property type="match status" value="2"/>
</dbReference>
<dbReference type="AlphaFoldDB" id="A0A857JNK4"/>